<comment type="subunit">
    <text evidence="12">Interacts with ZNF202.</text>
</comment>
<evidence type="ECO:0000256" key="6">
    <source>
        <dbReference type="ARBA" id="ARBA00022833"/>
    </source>
</evidence>
<comment type="similarity">
    <text evidence="2">Belongs to the krueppel C2H2-type zinc-finger protein family.</text>
</comment>
<dbReference type="OrthoDB" id="9613619at2759"/>
<evidence type="ECO:0000256" key="13">
    <source>
        <dbReference type="ARBA" id="ARBA00040892"/>
    </source>
</evidence>
<dbReference type="Gene3D" id="1.10.4020.10">
    <property type="entry name" value="DNA breaking-rejoining enzymes"/>
    <property type="match status" value="1"/>
</dbReference>
<evidence type="ECO:0000256" key="3">
    <source>
        <dbReference type="ARBA" id="ARBA00022723"/>
    </source>
</evidence>
<dbReference type="GO" id="GO:0005634">
    <property type="term" value="C:nucleus"/>
    <property type="evidence" value="ECO:0007669"/>
    <property type="project" value="UniProtKB-SubCell"/>
</dbReference>
<dbReference type="GO" id="GO:0003677">
    <property type="term" value="F:DNA binding"/>
    <property type="evidence" value="ECO:0007669"/>
    <property type="project" value="UniProtKB-KW"/>
</dbReference>
<sequence length="468" mass="50381">MLHVTQVLDSLNPQFLCLHDQEEGPEAGAISNPEALKVSRKNFAMHFKYLSVTGPHQAVNEIQVLCRQWLQPETHTKEQMMERLVLEQFLSTLPEEVRTWVRSRHPRNSKEAGTLVAYLIKKCGMKETGSQVGGDIRVRGSVSHQPGGHQFPKPDVISRLEEEAAEEGRQVLAEDSAVAAAAGCPGGEEPPQGRASAEEQRPPAEEPAPRAGGVERVHRGPAAGEPRPDGPAEPHSASGASLSGPVSVSDPTTHTRGGGPGDGEPAGPPGAGPMAGDSTSPRPKCGPLVSGRGTLSRCGFCPRTFSAPGARARHEQVHTGTRPFQCQQCGQAFYLVPHLTRHQRTRCRGGASGGGGQGCREAFLSGAPPSEHPGAREAARATPPGGPRSRTYSIRYQRRRDDVGDKLRECCDCGRVFGRTSHLVQHQRVHAQERPYQCGLCGRCFGRPSNLTQHYQLHSQRGPPGRGR</sequence>
<dbReference type="PANTHER" id="PTHR45935">
    <property type="entry name" value="PROTEIN ZBED8-RELATED"/>
    <property type="match status" value="1"/>
</dbReference>
<evidence type="ECO:0000256" key="4">
    <source>
        <dbReference type="ARBA" id="ARBA00022737"/>
    </source>
</evidence>
<dbReference type="FunFam" id="3.30.160.60:FF:000634">
    <property type="entry name" value="Zinc finger X-chromosomal protein"/>
    <property type="match status" value="1"/>
</dbReference>
<keyword evidence="20" id="KW-1185">Reference proteome</keyword>
<keyword evidence="6" id="KW-0862">Zinc</keyword>
<dbReference type="PROSITE" id="PS50804">
    <property type="entry name" value="SCAN_BOX"/>
    <property type="match status" value="1"/>
</dbReference>
<keyword evidence="10 15" id="KW-0539">Nucleus</keyword>
<dbReference type="SUPFAM" id="SSF57667">
    <property type="entry name" value="beta-beta-alpha zinc fingers"/>
    <property type="match status" value="2"/>
</dbReference>
<dbReference type="FunFam" id="1.10.4020.10:FF:000001">
    <property type="entry name" value="zinc finger protein 263 isoform X1"/>
    <property type="match status" value="1"/>
</dbReference>
<feature type="domain" description="C2H2-type" evidence="17">
    <location>
        <begin position="324"/>
        <end position="345"/>
    </location>
</feature>
<feature type="region of interest" description="Disordered" evidence="16">
    <location>
        <begin position="128"/>
        <end position="154"/>
    </location>
</feature>
<dbReference type="InterPro" id="IPR038269">
    <property type="entry name" value="SCAN_sf"/>
</dbReference>
<proteinExistence type="inferred from homology"/>
<evidence type="ECO:0000256" key="12">
    <source>
        <dbReference type="ARBA" id="ARBA00038697"/>
    </source>
</evidence>
<dbReference type="FunFam" id="3.30.160.60:FF:000185">
    <property type="entry name" value="zinc finger protein 319"/>
    <property type="match status" value="1"/>
</dbReference>
<feature type="region of interest" description="Disordered" evidence="16">
    <location>
        <begin position="366"/>
        <end position="393"/>
    </location>
</feature>
<evidence type="ECO:0000313" key="20">
    <source>
        <dbReference type="Proteomes" id="UP000700334"/>
    </source>
</evidence>
<dbReference type="CDD" id="cd07936">
    <property type="entry name" value="SCAN"/>
    <property type="match status" value="1"/>
</dbReference>
<keyword evidence="3" id="KW-0479">Metal-binding</keyword>
<dbReference type="PROSITE" id="PS00028">
    <property type="entry name" value="ZINC_FINGER_C2H2_1"/>
    <property type="match status" value="3"/>
</dbReference>
<evidence type="ECO:0000256" key="15">
    <source>
        <dbReference type="PROSITE-ProRule" id="PRU00187"/>
    </source>
</evidence>
<feature type="domain" description="C2H2-type" evidence="17">
    <location>
        <begin position="296"/>
        <end position="323"/>
    </location>
</feature>
<feature type="region of interest" description="Disordered" evidence="16">
    <location>
        <begin position="177"/>
        <end position="288"/>
    </location>
</feature>
<keyword evidence="4" id="KW-0677">Repeat</keyword>
<dbReference type="PROSITE" id="PS50157">
    <property type="entry name" value="ZINC_FINGER_C2H2_2"/>
    <property type="match status" value="4"/>
</dbReference>
<feature type="domain" description="SCAN box" evidence="18">
    <location>
        <begin position="46"/>
        <end position="119"/>
    </location>
</feature>
<protein>
    <recommendedName>
        <fullName evidence="13">SCAN domain-containing protein 1</fullName>
    </recommendedName>
</protein>
<evidence type="ECO:0000259" key="17">
    <source>
        <dbReference type="PROSITE" id="PS50157"/>
    </source>
</evidence>
<name>A0A8J5ZZZ2_GALPY</name>
<evidence type="ECO:0000256" key="5">
    <source>
        <dbReference type="ARBA" id="ARBA00022771"/>
    </source>
</evidence>
<dbReference type="SMART" id="SM00355">
    <property type="entry name" value="ZnF_C2H2"/>
    <property type="match status" value="4"/>
</dbReference>
<keyword evidence="8" id="KW-0238">DNA-binding</keyword>
<feature type="compositionally biased region" description="Low complexity" evidence="16">
    <location>
        <begin position="177"/>
        <end position="190"/>
    </location>
</feature>
<dbReference type="SMART" id="SM00431">
    <property type="entry name" value="SCAN"/>
    <property type="match status" value="1"/>
</dbReference>
<comment type="subcellular location">
    <subcellularLocation>
        <location evidence="1 15">Nucleus</location>
    </subcellularLocation>
</comment>
<feature type="compositionally biased region" description="Basic and acidic residues" evidence="16">
    <location>
        <begin position="196"/>
        <end position="218"/>
    </location>
</feature>
<evidence type="ECO:0000256" key="1">
    <source>
        <dbReference type="ARBA" id="ARBA00004123"/>
    </source>
</evidence>
<evidence type="ECO:0000256" key="8">
    <source>
        <dbReference type="ARBA" id="ARBA00023125"/>
    </source>
</evidence>
<comment type="function">
    <text evidence="11">May regulate transcriptional activity.</text>
</comment>
<reference evidence="19" key="1">
    <citation type="journal article" date="2021" name="Evol. Appl.">
        <title>The genome of the Pyrenean desman and the effects of bottlenecks and inbreeding on the genomic landscape of an endangered species.</title>
        <authorList>
            <person name="Escoda L."/>
            <person name="Castresana J."/>
        </authorList>
    </citation>
    <scope>NUCLEOTIDE SEQUENCE</scope>
    <source>
        <strain evidence="19">IBE-C5619</strain>
    </source>
</reference>
<evidence type="ECO:0000256" key="2">
    <source>
        <dbReference type="ARBA" id="ARBA00006991"/>
    </source>
</evidence>
<feature type="domain" description="C2H2-type" evidence="17">
    <location>
        <begin position="408"/>
        <end position="435"/>
    </location>
</feature>
<dbReference type="PANTHER" id="PTHR45935:SF10">
    <property type="entry name" value="SCAN DOMAIN-CONTAINING 1"/>
    <property type="match status" value="1"/>
</dbReference>
<evidence type="ECO:0000256" key="14">
    <source>
        <dbReference type="PROSITE-ProRule" id="PRU00042"/>
    </source>
</evidence>
<evidence type="ECO:0000256" key="10">
    <source>
        <dbReference type="ARBA" id="ARBA00023242"/>
    </source>
</evidence>
<keyword evidence="5 14" id="KW-0863">Zinc-finger</keyword>
<evidence type="ECO:0000256" key="11">
    <source>
        <dbReference type="ARBA" id="ARBA00037286"/>
    </source>
</evidence>
<dbReference type="InterPro" id="IPR013087">
    <property type="entry name" value="Znf_C2H2_type"/>
</dbReference>
<dbReference type="AlphaFoldDB" id="A0A8J5ZZZ2"/>
<dbReference type="Pfam" id="PF00096">
    <property type="entry name" value="zf-C2H2"/>
    <property type="match status" value="3"/>
</dbReference>
<dbReference type="Gene3D" id="3.30.160.60">
    <property type="entry name" value="Classic Zinc Finger"/>
    <property type="match status" value="3"/>
</dbReference>
<dbReference type="InterPro" id="IPR036236">
    <property type="entry name" value="Znf_C2H2_sf"/>
</dbReference>
<organism evidence="19 20">
    <name type="scientific">Galemys pyrenaicus</name>
    <name type="common">Iberian desman</name>
    <name type="synonym">Pyrenean desman</name>
    <dbReference type="NCBI Taxonomy" id="202257"/>
    <lineage>
        <taxon>Eukaryota</taxon>
        <taxon>Metazoa</taxon>
        <taxon>Chordata</taxon>
        <taxon>Craniata</taxon>
        <taxon>Vertebrata</taxon>
        <taxon>Euteleostomi</taxon>
        <taxon>Mammalia</taxon>
        <taxon>Eutheria</taxon>
        <taxon>Laurasiatheria</taxon>
        <taxon>Eulipotyphla</taxon>
        <taxon>Talpidae</taxon>
        <taxon>Galemys</taxon>
    </lineage>
</organism>
<evidence type="ECO:0000259" key="18">
    <source>
        <dbReference type="PROSITE" id="PS50804"/>
    </source>
</evidence>
<dbReference type="InterPro" id="IPR050916">
    <property type="entry name" value="SCAN-C2H2_zinc_finger"/>
</dbReference>
<dbReference type="EMBL" id="JAGFMF010011892">
    <property type="protein sequence ID" value="KAG8510167.1"/>
    <property type="molecule type" value="Genomic_DNA"/>
</dbReference>
<comment type="caution">
    <text evidence="19">The sequence shown here is derived from an EMBL/GenBank/DDBJ whole genome shotgun (WGS) entry which is preliminary data.</text>
</comment>
<dbReference type="SUPFAM" id="SSF47353">
    <property type="entry name" value="Retrovirus capsid dimerization domain-like"/>
    <property type="match status" value="1"/>
</dbReference>
<evidence type="ECO:0000256" key="16">
    <source>
        <dbReference type="SAM" id="MobiDB-lite"/>
    </source>
</evidence>
<dbReference type="Proteomes" id="UP000700334">
    <property type="component" value="Unassembled WGS sequence"/>
</dbReference>
<keyword evidence="7" id="KW-0805">Transcription regulation</keyword>
<evidence type="ECO:0000313" key="19">
    <source>
        <dbReference type="EMBL" id="KAG8510167.1"/>
    </source>
</evidence>
<dbReference type="InterPro" id="IPR003309">
    <property type="entry name" value="SCAN_dom"/>
</dbReference>
<dbReference type="GO" id="GO:0008270">
    <property type="term" value="F:zinc ion binding"/>
    <property type="evidence" value="ECO:0007669"/>
    <property type="project" value="UniProtKB-KW"/>
</dbReference>
<feature type="compositionally biased region" description="Polar residues" evidence="16">
    <location>
        <begin position="238"/>
        <end position="255"/>
    </location>
</feature>
<feature type="domain" description="C2H2-type" evidence="17">
    <location>
        <begin position="436"/>
        <end position="463"/>
    </location>
</feature>
<dbReference type="Pfam" id="PF02023">
    <property type="entry name" value="SCAN"/>
    <property type="match status" value="1"/>
</dbReference>
<evidence type="ECO:0000256" key="9">
    <source>
        <dbReference type="ARBA" id="ARBA00023163"/>
    </source>
</evidence>
<accession>A0A8J5ZZZ2</accession>
<keyword evidence="9" id="KW-0804">Transcription</keyword>
<gene>
    <name evidence="19" type="ORF">J0S82_006406</name>
</gene>
<evidence type="ECO:0000256" key="7">
    <source>
        <dbReference type="ARBA" id="ARBA00023015"/>
    </source>
</evidence>